<comment type="caution">
    <text evidence="1">The sequence shown here is derived from an EMBL/GenBank/DDBJ whole genome shotgun (WGS) entry which is preliminary data.</text>
</comment>
<dbReference type="EMBL" id="LAZR01008176">
    <property type="protein sequence ID" value="KKM80470.1"/>
    <property type="molecule type" value="Genomic_DNA"/>
</dbReference>
<proteinExistence type="predicted"/>
<evidence type="ECO:0000313" key="1">
    <source>
        <dbReference type="EMBL" id="KKM80470.1"/>
    </source>
</evidence>
<reference evidence="1" key="1">
    <citation type="journal article" date="2015" name="Nature">
        <title>Complex archaea that bridge the gap between prokaryotes and eukaryotes.</title>
        <authorList>
            <person name="Spang A."/>
            <person name="Saw J.H."/>
            <person name="Jorgensen S.L."/>
            <person name="Zaremba-Niedzwiedzka K."/>
            <person name="Martijn J."/>
            <person name="Lind A.E."/>
            <person name="van Eijk R."/>
            <person name="Schleper C."/>
            <person name="Guy L."/>
            <person name="Ettema T.J."/>
        </authorList>
    </citation>
    <scope>NUCLEOTIDE SEQUENCE</scope>
</reference>
<accession>A0A0F9MV12</accession>
<gene>
    <name evidence="1" type="ORF">LCGC14_1339540</name>
</gene>
<sequence length="65" mass="7465">MKMENEFSFDKIVATIRRGDVVRWLARLDTVKAVLRDSNQHFLASQLANITAELYALLELQGVEE</sequence>
<name>A0A0F9MV12_9ZZZZ</name>
<protein>
    <submittedName>
        <fullName evidence="1">Uncharacterized protein</fullName>
    </submittedName>
</protein>
<dbReference type="AlphaFoldDB" id="A0A0F9MV12"/>
<organism evidence="1">
    <name type="scientific">marine sediment metagenome</name>
    <dbReference type="NCBI Taxonomy" id="412755"/>
    <lineage>
        <taxon>unclassified sequences</taxon>
        <taxon>metagenomes</taxon>
        <taxon>ecological metagenomes</taxon>
    </lineage>
</organism>